<evidence type="ECO:0000313" key="2">
    <source>
        <dbReference type="EMBL" id="OPJ56392.1"/>
    </source>
</evidence>
<dbReference type="Pfam" id="PF01471">
    <property type="entry name" value="PG_binding_1"/>
    <property type="match status" value="2"/>
</dbReference>
<dbReference type="InterPro" id="IPR052905">
    <property type="entry name" value="LD-transpeptidase_YkuD-like"/>
</dbReference>
<dbReference type="EMBL" id="MZGW01000002">
    <property type="protein sequence ID" value="OPJ56392.1"/>
    <property type="molecule type" value="Genomic_DNA"/>
</dbReference>
<proteinExistence type="predicted"/>
<name>A0A1V4I8T1_9FIRM</name>
<sequence length="339" mass="38081">MNKQMRKKLITGVIGLGLVISPFNLSEIYANTIVPNTGVLRIGNRSNSVSLLQDRLKELGYFNHSTTGYFGTITRAAVQNFQRDRRITVDGIVGPQTIRLLNQQNQIAQASPVAVNTSSTTVGSTVMRIGMRGENISNLQRRLRELGYFNHNVTGYFGTITRTAVQNFQRDRRITVDGIVGPQTINHLNQSQPGSVSRGNTTDRAVSQLTWFERITNIIPRGTTFRVIDVYTGRTFNVRRTYGTNHADCETVTTQDTQIMLSLYGGTWSWDRRPIIVEVNGMRIPASMAGMPHGSQFIHNNGMNGHFDIHFLGSRTHGTNRVDPWHQETIRIASEHLNR</sequence>
<dbReference type="OrthoDB" id="529831at2"/>
<dbReference type="AlphaFoldDB" id="A0A1V4I8T1"/>
<organism evidence="2 3">
    <name type="scientific">Alkalithermobacter paradoxus</name>
    <dbReference type="NCBI Taxonomy" id="29349"/>
    <lineage>
        <taxon>Bacteria</taxon>
        <taxon>Bacillati</taxon>
        <taxon>Bacillota</taxon>
        <taxon>Clostridia</taxon>
        <taxon>Peptostreptococcales</taxon>
        <taxon>Tepidibacteraceae</taxon>
        <taxon>Alkalithermobacter</taxon>
    </lineage>
</organism>
<reference evidence="2 3" key="1">
    <citation type="submission" date="2017-03" db="EMBL/GenBank/DDBJ databases">
        <title>Genome sequence of Clostridium thermoalcaliphilum DSM 7309.</title>
        <authorList>
            <person name="Poehlein A."/>
            <person name="Daniel R."/>
        </authorList>
    </citation>
    <scope>NUCLEOTIDE SEQUENCE [LARGE SCALE GENOMIC DNA]</scope>
    <source>
        <strain evidence="2 3">DSM 7309</strain>
    </source>
</reference>
<dbReference type="Gene3D" id="1.10.101.10">
    <property type="entry name" value="PGBD-like superfamily/PGBD"/>
    <property type="match status" value="2"/>
</dbReference>
<dbReference type="PANTHER" id="PTHR41533:SF1">
    <property type="entry name" value="L,D-TRANSPEPTIDASE YCBB-RELATED"/>
    <property type="match status" value="1"/>
</dbReference>
<accession>A0A1V4I8T1</accession>
<feature type="domain" description="Peptidoglycan binding-like" evidence="1">
    <location>
        <begin position="132"/>
        <end position="188"/>
    </location>
</feature>
<dbReference type="InterPro" id="IPR002477">
    <property type="entry name" value="Peptidoglycan-bd-like"/>
</dbReference>
<comment type="caution">
    <text evidence="2">The sequence shown here is derived from an EMBL/GenBank/DDBJ whole genome shotgun (WGS) entry which is preliminary data.</text>
</comment>
<evidence type="ECO:0000313" key="3">
    <source>
        <dbReference type="Proteomes" id="UP000190140"/>
    </source>
</evidence>
<dbReference type="InterPro" id="IPR036366">
    <property type="entry name" value="PGBDSf"/>
</dbReference>
<dbReference type="InterPro" id="IPR036365">
    <property type="entry name" value="PGBD-like_sf"/>
</dbReference>
<dbReference type="Proteomes" id="UP000190140">
    <property type="component" value="Unassembled WGS sequence"/>
</dbReference>
<gene>
    <name evidence="2" type="primary">sleB_2</name>
    <name evidence="2" type="ORF">CLOTH_07960</name>
</gene>
<dbReference type="SUPFAM" id="SSF47090">
    <property type="entry name" value="PGBD-like"/>
    <property type="match status" value="2"/>
</dbReference>
<evidence type="ECO:0000259" key="1">
    <source>
        <dbReference type="Pfam" id="PF01471"/>
    </source>
</evidence>
<keyword evidence="3" id="KW-1185">Reference proteome</keyword>
<dbReference type="RefSeq" id="WP_079411445.1">
    <property type="nucleotide sequence ID" value="NZ_MZGW01000002.1"/>
</dbReference>
<feature type="domain" description="Peptidoglycan binding-like" evidence="1">
    <location>
        <begin position="46"/>
        <end position="101"/>
    </location>
</feature>
<protein>
    <submittedName>
        <fullName evidence="2">Spore cortex-lytic enzyme</fullName>
    </submittedName>
</protein>
<dbReference type="PANTHER" id="PTHR41533">
    <property type="entry name" value="L,D-TRANSPEPTIDASE HI_1667-RELATED"/>
    <property type="match status" value="1"/>
</dbReference>
<dbReference type="STRING" id="29349.CLOTH_07960"/>